<dbReference type="VEuPathDB" id="VectorBase:ISCW000106"/>
<dbReference type="EMBL" id="ABJB010217362">
    <property type="status" value="NOT_ANNOTATED_CDS"/>
    <property type="molecule type" value="Genomic_DNA"/>
</dbReference>
<evidence type="ECO:0000256" key="1">
    <source>
        <dbReference type="SAM" id="MobiDB-lite"/>
    </source>
</evidence>
<dbReference type="AlphaFoldDB" id="B7P3U2"/>
<evidence type="ECO:0000313" key="4">
    <source>
        <dbReference type="Proteomes" id="UP000001555"/>
    </source>
</evidence>
<organism>
    <name type="scientific">Ixodes scapularis</name>
    <name type="common">Black-legged tick</name>
    <name type="synonym">Deer tick</name>
    <dbReference type="NCBI Taxonomy" id="6945"/>
    <lineage>
        <taxon>Eukaryota</taxon>
        <taxon>Metazoa</taxon>
        <taxon>Ecdysozoa</taxon>
        <taxon>Arthropoda</taxon>
        <taxon>Chelicerata</taxon>
        <taxon>Arachnida</taxon>
        <taxon>Acari</taxon>
        <taxon>Parasitiformes</taxon>
        <taxon>Ixodida</taxon>
        <taxon>Ixodoidea</taxon>
        <taxon>Ixodidae</taxon>
        <taxon>Ixodinae</taxon>
        <taxon>Ixodes</taxon>
    </lineage>
</organism>
<feature type="compositionally biased region" description="Polar residues" evidence="1">
    <location>
        <begin position="49"/>
        <end position="64"/>
    </location>
</feature>
<reference evidence="3" key="2">
    <citation type="submission" date="2020-05" db="UniProtKB">
        <authorList>
            <consortium name="EnsemblMetazoa"/>
        </authorList>
    </citation>
    <scope>IDENTIFICATION</scope>
    <source>
        <strain evidence="3">wikel</strain>
    </source>
</reference>
<accession>B7P3U2</accession>
<dbReference type="EMBL" id="ABJB010428030">
    <property type="status" value="NOT_ANNOTATED_CDS"/>
    <property type="molecule type" value="Genomic_DNA"/>
</dbReference>
<dbReference type="EMBL" id="ABJB010462345">
    <property type="status" value="NOT_ANNOTATED_CDS"/>
    <property type="molecule type" value="Genomic_DNA"/>
</dbReference>
<dbReference type="HOGENOM" id="CLU_2102944_0_0_1"/>
<feature type="non-terminal residue" evidence="2">
    <location>
        <position position="116"/>
    </location>
</feature>
<feature type="non-terminal residue" evidence="2">
    <location>
        <position position="1"/>
    </location>
</feature>
<feature type="region of interest" description="Disordered" evidence="1">
    <location>
        <begin position="25"/>
        <end position="116"/>
    </location>
</feature>
<dbReference type="EMBL" id="DS630482">
    <property type="protein sequence ID" value="EEC01264.1"/>
    <property type="molecule type" value="Genomic_DNA"/>
</dbReference>
<sequence length="116" mass="12612">VYTPTSSEHEPPGEPSIKPETLALTSRQSQGDNAKVHVQPSHPMAPVYTSPSSAHKTAGKNNTKPRILALIPHPGNHPGPRSEPVPNRYPGHPRVHPPGHFQSPHARNHPEPRSEP</sequence>
<gene>
    <name evidence="2" type="ORF">IscW_ISCW000106</name>
</gene>
<dbReference type="InParanoid" id="B7P3U2"/>
<evidence type="ECO:0000313" key="3">
    <source>
        <dbReference type="EnsemblMetazoa" id="ISCW000106-PA"/>
    </source>
</evidence>
<dbReference type="PaxDb" id="6945-B7P3U2"/>
<keyword evidence="4" id="KW-1185">Reference proteome</keyword>
<dbReference type="VEuPathDB" id="VectorBase:ISCI000106"/>
<evidence type="ECO:0000313" key="2">
    <source>
        <dbReference type="EMBL" id="EEC01264.1"/>
    </source>
</evidence>
<dbReference type="EnsemblMetazoa" id="ISCW000106-RA">
    <property type="protein sequence ID" value="ISCW000106-PA"/>
    <property type="gene ID" value="ISCW000106"/>
</dbReference>
<name>B7P3U2_IXOSC</name>
<dbReference type="Proteomes" id="UP000001555">
    <property type="component" value="Unassembled WGS sequence"/>
</dbReference>
<protein>
    <submittedName>
        <fullName evidence="2 3">Uncharacterized protein</fullName>
    </submittedName>
</protein>
<proteinExistence type="predicted"/>
<reference evidence="2 4" key="1">
    <citation type="submission" date="2008-03" db="EMBL/GenBank/DDBJ databases">
        <title>Annotation of Ixodes scapularis.</title>
        <authorList>
            <consortium name="Ixodes scapularis Genome Project Consortium"/>
            <person name="Caler E."/>
            <person name="Hannick L.I."/>
            <person name="Bidwell S."/>
            <person name="Joardar V."/>
            <person name="Thiagarajan M."/>
            <person name="Amedeo P."/>
            <person name="Galinsky K.J."/>
            <person name="Schobel S."/>
            <person name="Inman J."/>
            <person name="Hostetler J."/>
            <person name="Miller J."/>
            <person name="Hammond M."/>
            <person name="Megy K."/>
            <person name="Lawson D."/>
            <person name="Kodira C."/>
            <person name="Sutton G."/>
            <person name="Meyer J."/>
            <person name="Hill C.A."/>
            <person name="Birren B."/>
            <person name="Nene V."/>
            <person name="Collins F."/>
            <person name="Alarcon-Chaidez F."/>
            <person name="Wikel S."/>
            <person name="Strausberg R."/>
        </authorList>
    </citation>
    <scope>NUCLEOTIDE SEQUENCE [LARGE SCALE GENOMIC DNA]</scope>
    <source>
        <strain evidence="4">Wikel</strain>
        <strain evidence="2">Wikel colony</strain>
    </source>
</reference>